<evidence type="ECO:0000256" key="2">
    <source>
        <dbReference type="PROSITE-ProRule" id="PRU00176"/>
    </source>
</evidence>
<dbReference type="SMART" id="SM00360">
    <property type="entry name" value="RRM"/>
    <property type="match status" value="1"/>
</dbReference>
<dbReference type="GO" id="GO:0003723">
    <property type="term" value="F:RNA binding"/>
    <property type="evidence" value="ECO:0007669"/>
    <property type="project" value="UniProtKB-UniRule"/>
</dbReference>
<name>A0A6F9DR79_9ASCI</name>
<dbReference type="SUPFAM" id="SSF54928">
    <property type="entry name" value="RNA-binding domain, RBD"/>
    <property type="match status" value="1"/>
</dbReference>
<dbReference type="InterPro" id="IPR012677">
    <property type="entry name" value="Nucleotide-bd_a/b_plait_sf"/>
</dbReference>
<dbReference type="InterPro" id="IPR035979">
    <property type="entry name" value="RBD_domain_sf"/>
</dbReference>
<sequence length="116" mass="13119">MSKNKLYVGNLSYKVDDDMLREEFSKYGDVIEVAVVLDRDTNRSRGFGFVTYNTEAEAENAKEKLRDVDFHGRTLTVSDANPRGGGGGDRWYELQIRTSYKCGLLKWVVVAMAIIS</sequence>
<reference evidence="4" key="1">
    <citation type="submission" date="2020-04" db="EMBL/GenBank/DDBJ databases">
        <authorList>
            <person name="Neveu A P."/>
        </authorList>
    </citation>
    <scope>NUCLEOTIDE SEQUENCE</scope>
    <source>
        <tissue evidence="4">Whole embryo</tissue>
    </source>
</reference>
<dbReference type="AlphaFoldDB" id="A0A6F9DR79"/>
<organism evidence="4">
    <name type="scientific">Phallusia mammillata</name>
    <dbReference type="NCBI Taxonomy" id="59560"/>
    <lineage>
        <taxon>Eukaryota</taxon>
        <taxon>Metazoa</taxon>
        <taxon>Chordata</taxon>
        <taxon>Tunicata</taxon>
        <taxon>Ascidiacea</taxon>
        <taxon>Phlebobranchia</taxon>
        <taxon>Ascidiidae</taxon>
        <taxon>Phallusia</taxon>
    </lineage>
</organism>
<dbReference type="EMBL" id="LR789614">
    <property type="protein sequence ID" value="CAB3265476.1"/>
    <property type="molecule type" value="mRNA"/>
</dbReference>
<dbReference type="InterPro" id="IPR052462">
    <property type="entry name" value="SLIRP/GR-RBP-like"/>
</dbReference>
<gene>
    <name evidence="4" type="primary">Rbm38</name>
</gene>
<dbReference type="InterPro" id="IPR000504">
    <property type="entry name" value="RRM_dom"/>
</dbReference>
<protein>
    <submittedName>
        <fullName evidence="4">CiGRP1 cold-inducible RNA-binding protein</fullName>
    </submittedName>
</protein>
<dbReference type="PANTHER" id="PTHR48027">
    <property type="entry name" value="HETEROGENEOUS NUCLEAR RIBONUCLEOPROTEIN 87F-RELATED"/>
    <property type="match status" value="1"/>
</dbReference>
<evidence type="ECO:0000259" key="3">
    <source>
        <dbReference type="PROSITE" id="PS50102"/>
    </source>
</evidence>
<evidence type="ECO:0000313" key="4">
    <source>
        <dbReference type="EMBL" id="CAB3265476.1"/>
    </source>
</evidence>
<feature type="domain" description="RRM" evidence="3">
    <location>
        <begin position="4"/>
        <end position="82"/>
    </location>
</feature>
<proteinExistence type="evidence at transcript level"/>
<dbReference type="PROSITE" id="PS50102">
    <property type="entry name" value="RRM"/>
    <property type="match status" value="1"/>
</dbReference>
<evidence type="ECO:0000256" key="1">
    <source>
        <dbReference type="ARBA" id="ARBA00022884"/>
    </source>
</evidence>
<dbReference type="Pfam" id="PF00076">
    <property type="entry name" value="RRM_1"/>
    <property type="match status" value="1"/>
</dbReference>
<accession>A0A6F9DR79</accession>
<dbReference type="Gene3D" id="3.30.70.330">
    <property type="match status" value="1"/>
</dbReference>
<keyword evidence="1 2" id="KW-0694">RNA-binding</keyword>